<evidence type="ECO:0000256" key="19">
    <source>
        <dbReference type="SAM" id="MobiDB-lite"/>
    </source>
</evidence>
<dbReference type="GO" id="GO:0016818">
    <property type="term" value="F:hydrolase activity, acting on acid anhydrides, in phosphorus-containing anhydrides"/>
    <property type="evidence" value="ECO:0007669"/>
    <property type="project" value="InterPro"/>
</dbReference>
<dbReference type="GO" id="GO:0006289">
    <property type="term" value="P:nucleotide-excision repair"/>
    <property type="evidence" value="ECO:0007669"/>
    <property type="project" value="TreeGrafter"/>
</dbReference>
<accession>A0A1X2J1N2</accession>
<dbReference type="GO" id="GO:0043139">
    <property type="term" value="F:5'-3' DNA helicase activity"/>
    <property type="evidence" value="ECO:0007669"/>
    <property type="project" value="UniProtKB-EC"/>
</dbReference>
<dbReference type="SMART" id="SM00487">
    <property type="entry name" value="DEXDc"/>
    <property type="match status" value="1"/>
</dbReference>
<dbReference type="PANTHER" id="PTHR11472:SF47">
    <property type="entry name" value="FANCONI ANEMIA GROUP J PROTEIN"/>
    <property type="match status" value="1"/>
</dbReference>
<keyword evidence="7" id="KW-0227">DNA damage</keyword>
<evidence type="ECO:0000256" key="4">
    <source>
        <dbReference type="ARBA" id="ARBA00022485"/>
    </source>
</evidence>
<evidence type="ECO:0000256" key="10">
    <source>
        <dbReference type="ARBA" id="ARBA00022840"/>
    </source>
</evidence>
<feature type="domain" description="Helicase ATP-binding" evidence="20">
    <location>
        <begin position="121"/>
        <end position="418"/>
    </location>
</feature>
<evidence type="ECO:0000256" key="16">
    <source>
        <dbReference type="ARBA" id="ARBA00044969"/>
    </source>
</evidence>
<evidence type="ECO:0000256" key="14">
    <source>
        <dbReference type="ARBA" id="ARBA00023235"/>
    </source>
</evidence>
<feature type="compositionally biased region" description="Pro residues" evidence="19">
    <location>
        <begin position="980"/>
        <end position="989"/>
    </location>
</feature>
<dbReference type="InterPro" id="IPR027417">
    <property type="entry name" value="P-loop_NTPase"/>
</dbReference>
<dbReference type="Gene3D" id="3.40.50.300">
    <property type="entry name" value="P-loop containing nucleotide triphosphate hydrolases"/>
    <property type="match status" value="2"/>
</dbReference>
<keyword evidence="5" id="KW-0479">Metal-binding</keyword>
<organism evidence="21 22">
    <name type="scientific">Absidia repens</name>
    <dbReference type="NCBI Taxonomy" id="90262"/>
    <lineage>
        <taxon>Eukaryota</taxon>
        <taxon>Fungi</taxon>
        <taxon>Fungi incertae sedis</taxon>
        <taxon>Mucoromycota</taxon>
        <taxon>Mucoromycotina</taxon>
        <taxon>Mucoromycetes</taxon>
        <taxon>Mucorales</taxon>
        <taxon>Cunninghamellaceae</taxon>
        <taxon>Absidia</taxon>
    </lineage>
</organism>
<dbReference type="Proteomes" id="UP000193560">
    <property type="component" value="Unassembled WGS sequence"/>
</dbReference>
<keyword evidence="9 21" id="KW-0347">Helicase</keyword>
<dbReference type="InterPro" id="IPR006555">
    <property type="entry name" value="ATP-dep_Helicase_C"/>
</dbReference>
<comment type="caution">
    <text evidence="21">The sequence shown here is derived from an EMBL/GenBank/DDBJ whole genome shotgun (WGS) entry which is preliminary data.</text>
</comment>
<comment type="similarity">
    <text evidence="3">Belongs to the DEAD box helicase family. DEAH subfamily.</text>
</comment>
<dbReference type="InterPro" id="IPR006554">
    <property type="entry name" value="Helicase-like_DEXD_c2"/>
</dbReference>
<dbReference type="SMART" id="SM00491">
    <property type="entry name" value="HELICc2"/>
    <property type="match status" value="1"/>
</dbReference>
<dbReference type="OrthoDB" id="272481at2759"/>
<proteinExistence type="inferred from homology"/>
<evidence type="ECO:0000313" key="22">
    <source>
        <dbReference type="Proteomes" id="UP000193560"/>
    </source>
</evidence>
<keyword evidence="8" id="KW-0378">Hydrolase</keyword>
<feature type="region of interest" description="Disordered" evidence="19">
    <location>
        <begin position="915"/>
        <end position="934"/>
    </location>
</feature>
<feature type="region of interest" description="Disordered" evidence="19">
    <location>
        <begin position="485"/>
        <end position="510"/>
    </location>
</feature>
<keyword evidence="10" id="KW-0067">ATP-binding</keyword>
<comment type="cofactor">
    <cofactor evidence="1">
        <name>[4Fe-4S] cluster</name>
        <dbReference type="ChEBI" id="CHEBI:49883"/>
    </cofactor>
</comment>
<evidence type="ECO:0000313" key="21">
    <source>
        <dbReference type="EMBL" id="ORZ25718.1"/>
    </source>
</evidence>
<evidence type="ECO:0000256" key="1">
    <source>
        <dbReference type="ARBA" id="ARBA00001966"/>
    </source>
</evidence>
<dbReference type="GO" id="GO:0003677">
    <property type="term" value="F:DNA binding"/>
    <property type="evidence" value="ECO:0007669"/>
    <property type="project" value="InterPro"/>
</dbReference>
<reference evidence="21 22" key="1">
    <citation type="submission" date="2016-07" db="EMBL/GenBank/DDBJ databases">
        <title>Pervasive Adenine N6-methylation of Active Genes in Fungi.</title>
        <authorList>
            <consortium name="DOE Joint Genome Institute"/>
            <person name="Mondo S.J."/>
            <person name="Dannebaum R.O."/>
            <person name="Kuo R.C."/>
            <person name="Labutti K."/>
            <person name="Haridas S."/>
            <person name="Kuo A."/>
            <person name="Salamov A."/>
            <person name="Ahrendt S.R."/>
            <person name="Lipzen A."/>
            <person name="Sullivan W."/>
            <person name="Andreopoulos W.B."/>
            <person name="Clum A."/>
            <person name="Lindquist E."/>
            <person name="Daum C."/>
            <person name="Ramamoorthy G.K."/>
            <person name="Gryganskyi A."/>
            <person name="Culley D."/>
            <person name="Magnuson J.K."/>
            <person name="James T.Y."/>
            <person name="O'Malley M.A."/>
            <person name="Stajich J.E."/>
            <person name="Spatafora J.W."/>
            <person name="Visel A."/>
            <person name="Grigoriev I.V."/>
        </authorList>
    </citation>
    <scope>NUCLEOTIDE SEQUENCE [LARGE SCALE GENOMIC DNA]</scope>
    <source>
        <strain evidence="21 22">NRRL 1336</strain>
    </source>
</reference>
<dbReference type="PANTHER" id="PTHR11472">
    <property type="entry name" value="DNA REPAIR DEAD HELICASE RAD3/XP-D SUBFAMILY MEMBER"/>
    <property type="match status" value="1"/>
</dbReference>
<evidence type="ECO:0000256" key="11">
    <source>
        <dbReference type="ARBA" id="ARBA00023004"/>
    </source>
</evidence>
<dbReference type="CDD" id="cd18788">
    <property type="entry name" value="SF2_C_XPD"/>
    <property type="match status" value="1"/>
</dbReference>
<keyword evidence="14" id="KW-0413">Isomerase</keyword>
<keyword evidence="11" id="KW-0408">Iron</keyword>
<keyword evidence="4" id="KW-0004">4Fe-4S</keyword>
<dbReference type="InterPro" id="IPR014013">
    <property type="entry name" value="Helic_SF1/SF2_ATP-bd_DinG/Rad3"/>
</dbReference>
<name>A0A1X2J1N2_9FUNG</name>
<dbReference type="InterPro" id="IPR045028">
    <property type="entry name" value="DinG/Rad3-like"/>
</dbReference>
<evidence type="ECO:0000256" key="17">
    <source>
        <dbReference type="ARBA" id="ARBA00048954"/>
    </source>
</evidence>
<evidence type="ECO:0000256" key="9">
    <source>
        <dbReference type="ARBA" id="ARBA00022806"/>
    </source>
</evidence>
<evidence type="ECO:0000256" key="18">
    <source>
        <dbReference type="ARBA" id="ARBA00082714"/>
    </source>
</evidence>
<dbReference type="SMART" id="SM00488">
    <property type="entry name" value="DEXDc2"/>
    <property type="match status" value="1"/>
</dbReference>
<evidence type="ECO:0000256" key="5">
    <source>
        <dbReference type="ARBA" id="ARBA00022723"/>
    </source>
</evidence>
<dbReference type="GO" id="GO:1990918">
    <property type="term" value="P:double-strand break repair involved in meiotic recombination"/>
    <property type="evidence" value="ECO:0007669"/>
    <property type="project" value="TreeGrafter"/>
</dbReference>
<keyword evidence="15" id="KW-0539">Nucleus</keyword>
<evidence type="ECO:0000256" key="7">
    <source>
        <dbReference type="ARBA" id="ARBA00022763"/>
    </source>
</evidence>
<keyword evidence="12" id="KW-0411">Iron-sulfur</keyword>
<dbReference type="AlphaFoldDB" id="A0A1X2J1N2"/>
<dbReference type="GO" id="GO:0051539">
    <property type="term" value="F:4 iron, 4 sulfur cluster binding"/>
    <property type="evidence" value="ECO:0007669"/>
    <property type="project" value="UniProtKB-KW"/>
</dbReference>
<evidence type="ECO:0000256" key="13">
    <source>
        <dbReference type="ARBA" id="ARBA00023204"/>
    </source>
</evidence>
<dbReference type="GO" id="GO:0005524">
    <property type="term" value="F:ATP binding"/>
    <property type="evidence" value="ECO:0007669"/>
    <property type="project" value="UniProtKB-KW"/>
</dbReference>
<evidence type="ECO:0000256" key="15">
    <source>
        <dbReference type="ARBA" id="ARBA00023242"/>
    </source>
</evidence>
<dbReference type="SUPFAM" id="SSF52540">
    <property type="entry name" value="P-loop containing nucleoside triphosphate hydrolases"/>
    <property type="match status" value="1"/>
</dbReference>
<dbReference type="InterPro" id="IPR013020">
    <property type="entry name" value="Rad3/Chl1-like"/>
</dbReference>
<keyword evidence="6" id="KW-0547">Nucleotide-binding</keyword>
<dbReference type="InterPro" id="IPR010614">
    <property type="entry name" value="RAD3-like_helicase_DEAD"/>
</dbReference>
<keyword evidence="22" id="KW-1185">Reference proteome</keyword>
<protein>
    <recommendedName>
        <fullName evidence="16">DNA 5'-3' helicase</fullName>
        <ecNumber evidence="16">5.6.2.3</ecNumber>
    </recommendedName>
    <alternativeName>
        <fullName evidence="18">DNA 5'-3' helicase FANCJ</fullName>
    </alternativeName>
</protein>
<feature type="compositionally biased region" description="Polar residues" evidence="19">
    <location>
        <begin position="961"/>
        <end position="970"/>
    </location>
</feature>
<comment type="catalytic activity">
    <reaction evidence="17">
        <text>ATP + H2O = ADP + phosphate + H(+)</text>
        <dbReference type="Rhea" id="RHEA:13065"/>
        <dbReference type="ChEBI" id="CHEBI:15377"/>
        <dbReference type="ChEBI" id="CHEBI:15378"/>
        <dbReference type="ChEBI" id="CHEBI:30616"/>
        <dbReference type="ChEBI" id="CHEBI:43474"/>
        <dbReference type="ChEBI" id="CHEBI:456216"/>
        <dbReference type="EC" id="5.6.2.3"/>
    </reaction>
</comment>
<evidence type="ECO:0000256" key="8">
    <source>
        <dbReference type="ARBA" id="ARBA00022801"/>
    </source>
</evidence>
<keyword evidence="13" id="KW-0234">DNA repair</keyword>
<dbReference type="GO" id="GO:0005634">
    <property type="term" value="C:nucleus"/>
    <property type="evidence" value="ECO:0007669"/>
    <property type="project" value="UniProtKB-SubCell"/>
</dbReference>
<dbReference type="NCBIfam" id="TIGR00604">
    <property type="entry name" value="rad3"/>
    <property type="match status" value="1"/>
</dbReference>
<evidence type="ECO:0000256" key="3">
    <source>
        <dbReference type="ARBA" id="ARBA00008792"/>
    </source>
</evidence>
<dbReference type="EMBL" id="MCGE01000001">
    <property type="protein sequence ID" value="ORZ25718.1"/>
    <property type="molecule type" value="Genomic_DNA"/>
</dbReference>
<evidence type="ECO:0000259" key="20">
    <source>
        <dbReference type="PROSITE" id="PS51193"/>
    </source>
</evidence>
<feature type="region of interest" description="Disordered" evidence="19">
    <location>
        <begin position="954"/>
        <end position="995"/>
    </location>
</feature>
<gene>
    <name evidence="21" type="ORF">BCR42DRAFT_431365</name>
</gene>
<evidence type="ECO:0000256" key="6">
    <source>
        <dbReference type="ARBA" id="ARBA00022741"/>
    </source>
</evidence>
<sequence>MFSQQYTTFSTEHYYFDSTPSYTEPANLENDVQQQAPLSPSHYTSRRPLLTHQIDSQKESLSFGRRSPVLIEYETNEPIELSAISNSYQQSRLQFDTELVSSTACSPLPSKLLNTKIYPIKGVSVKFPFTPYQAQIQMMSKIIEAVQKKQHAVLESPTGSGKTLALLCGALAWLEKEKENRTMERDNMLDKLEKKTDDHMEWNDFMDCCDIEEDSSAAMPKPLPRIYFGTRTHKQVAQVVRELKRHTTYRPKMTVLGSREQYCIHERVMKSSNKQEDCAHLTEVHGCRYQNHTDKLVKDPRIQPGGSNEIWDIEDLTQLGQEKGGCPYYASREIAETAELIICPYNYLVDPIIRKAMNINTADNIIILDEAHNVENISRESGTIELDSDILKYINMELYQVIQNGYVVPAHEILLKLTDDILYWMYDSSHEFESEDDNQRLHILPTGDETKGTLDICFGINASTMESIFHPALELAIKHADSMKARKSDSPDDELVNEANTQDSQRSTRDHLSVTSLNRLEGLFMVLDYALDDSRKGIDDYRMVLIKKTDKFVPAGNSWERKLGLWCMNPAVVFHSLAKKAHSIILTSGTLTPVTTFEAELDAKFPICLEANHVIKPSQVFVQNIPYGPNRSSLKGVYSTTSKPAYQDDLGEAIAGICDAIPFGILVFVTSYALLDKLYTRWNNTGLLSRIKEKKHFVKEPRGGSAESFDKVLKKFYRLIKQAENGVGSHDGAVFLAVYRGKVSEGIDFNNNNCRAVVATGIPYPMWKDTKVMLKRSYNDIRWREKDAFLTGDQWYNIQAFRAVNQALGRCIRHRNDWGSILLLEERFLDSRNTQHLSKWIKKLCVSRTDNFETIMADLSEFTQNRLQLDLEAKTLLPKQDAFDVNNQLEKNLWDDERNKNQSLLDVDSISISSTETDTHEHRQNDGIYSPTENKIGLTVDDETDYHDALEDMGHNDLTETDSQGHISIMSSPAGTPTPTSAPSPPTESPSPASLSQCENFNIKCKKCMHPLLSWPPLPVTGSIISTDLHYFTGIMGHYTEQQRLDTTEILEVNYVYCMDYEKRFDHNRIPPFDRMNAAELEQKVQDVKWDPIDGIVYRPYISQCCDQVIGADILSTTMGASEASTALVGKLWLLKDLCSL</sequence>
<dbReference type="PROSITE" id="PS51193">
    <property type="entry name" value="HELICASE_ATP_BIND_2"/>
    <property type="match status" value="1"/>
</dbReference>
<dbReference type="InterPro" id="IPR014001">
    <property type="entry name" value="Helicase_ATP-bd"/>
</dbReference>
<evidence type="ECO:0000256" key="2">
    <source>
        <dbReference type="ARBA" id="ARBA00004123"/>
    </source>
</evidence>
<dbReference type="STRING" id="90262.A0A1X2J1N2"/>
<dbReference type="Pfam" id="PF06733">
    <property type="entry name" value="DEAD_2"/>
    <property type="match status" value="1"/>
</dbReference>
<comment type="subcellular location">
    <subcellularLocation>
        <location evidence="2">Nucleus</location>
    </subcellularLocation>
</comment>
<dbReference type="Pfam" id="PF13307">
    <property type="entry name" value="Helicase_C_2"/>
    <property type="match status" value="1"/>
</dbReference>
<dbReference type="GO" id="GO:0046872">
    <property type="term" value="F:metal ion binding"/>
    <property type="evidence" value="ECO:0007669"/>
    <property type="project" value="UniProtKB-KW"/>
</dbReference>
<dbReference type="EC" id="5.6.2.3" evidence="16"/>
<evidence type="ECO:0000256" key="12">
    <source>
        <dbReference type="ARBA" id="ARBA00023014"/>
    </source>
</evidence>
<dbReference type="FunFam" id="3.40.50.300:FF:000731">
    <property type="entry name" value="Fanconi anemia group J protein homolog"/>
    <property type="match status" value="1"/>
</dbReference>